<reference evidence="1 2" key="1">
    <citation type="submission" date="2020-08" db="EMBL/GenBank/DDBJ databases">
        <title>Plant Genome Project.</title>
        <authorList>
            <person name="Zhang R.-G."/>
        </authorList>
    </citation>
    <scope>NUCLEOTIDE SEQUENCE [LARGE SCALE GENOMIC DNA]</scope>
    <source>
        <tissue evidence="1">Rhizome</tissue>
    </source>
</reference>
<organism evidence="1 2">
    <name type="scientific">Zingiber officinale</name>
    <name type="common">Ginger</name>
    <name type="synonym">Amomum zingiber</name>
    <dbReference type="NCBI Taxonomy" id="94328"/>
    <lineage>
        <taxon>Eukaryota</taxon>
        <taxon>Viridiplantae</taxon>
        <taxon>Streptophyta</taxon>
        <taxon>Embryophyta</taxon>
        <taxon>Tracheophyta</taxon>
        <taxon>Spermatophyta</taxon>
        <taxon>Magnoliopsida</taxon>
        <taxon>Liliopsida</taxon>
        <taxon>Zingiberales</taxon>
        <taxon>Zingiberaceae</taxon>
        <taxon>Zingiber</taxon>
    </lineage>
</organism>
<dbReference type="GO" id="GO:0006108">
    <property type="term" value="P:malate metabolic process"/>
    <property type="evidence" value="ECO:0007669"/>
    <property type="project" value="TreeGrafter"/>
</dbReference>
<dbReference type="AlphaFoldDB" id="A0A8J5KZ96"/>
<sequence length="182" mass="20591">MVSFFNTGFLLYYYRLCRSQRRAAAAVGRGGTRGVAVRAGVEKMAQEYSNATVGGGVEDMYGEDRATEEQLVTPWTFSVASGYSLLRDPHYNKELAFTEKERDAHYLRGLLPPVVVTQELQERKFLQTLRQYTVPLQRYMAMMDLQASALFQNFFILSNGMDFNASMLVHLTLMLSQSSGVK</sequence>
<evidence type="ECO:0000313" key="2">
    <source>
        <dbReference type="Proteomes" id="UP000734854"/>
    </source>
</evidence>
<protein>
    <submittedName>
        <fullName evidence="1">Uncharacterized protein</fullName>
    </submittedName>
</protein>
<evidence type="ECO:0000313" key="1">
    <source>
        <dbReference type="EMBL" id="KAG6496030.1"/>
    </source>
</evidence>
<dbReference type="GO" id="GO:0009507">
    <property type="term" value="C:chloroplast"/>
    <property type="evidence" value="ECO:0007669"/>
    <property type="project" value="TreeGrafter"/>
</dbReference>
<name>A0A8J5KZ96_ZINOF</name>
<dbReference type="PANTHER" id="PTHR23406">
    <property type="entry name" value="MALIC ENZYME-RELATED"/>
    <property type="match status" value="1"/>
</dbReference>
<dbReference type="Gene3D" id="1.20.1370.30">
    <property type="match status" value="1"/>
</dbReference>
<dbReference type="EMBL" id="JACMSC010000012">
    <property type="protein sequence ID" value="KAG6496030.1"/>
    <property type="molecule type" value="Genomic_DNA"/>
</dbReference>
<dbReference type="Proteomes" id="UP000734854">
    <property type="component" value="Unassembled WGS sequence"/>
</dbReference>
<keyword evidence="2" id="KW-1185">Reference proteome</keyword>
<proteinExistence type="predicted"/>
<dbReference type="SUPFAM" id="SSF53223">
    <property type="entry name" value="Aminoacid dehydrogenase-like, N-terminal domain"/>
    <property type="match status" value="1"/>
</dbReference>
<gene>
    <name evidence="1" type="ORF">ZIOFF_043878</name>
</gene>
<comment type="caution">
    <text evidence="1">The sequence shown here is derived from an EMBL/GenBank/DDBJ whole genome shotgun (WGS) entry which is preliminary data.</text>
</comment>
<dbReference type="InterPro" id="IPR046346">
    <property type="entry name" value="Aminoacid_DH-like_N_sf"/>
</dbReference>
<dbReference type="GO" id="GO:0004473">
    <property type="term" value="F:malate dehydrogenase (decarboxylating) (NADP+) activity"/>
    <property type="evidence" value="ECO:0007669"/>
    <property type="project" value="TreeGrafter"/>
</dbReference>
<dbReference type="PANTHER" id="PTHR23406:SF64">
    <property type="entry name" value="NADP-DEPENDENT MALIC ENZYME 3"/>
    <property type="match status" value="1"/>
</dbReference>
<accession>A0A8J5KZ96</accession>